<dbReference type="Pfam" id="PF00588">
    <property type="entry name" value="SpoU_methylase"/>
    <property type="match status" value="1"/>
</dbReference>
<comment type="catalytic activity">
    <reaction evidence="6">
        <text>cytidine(34) in tRNA + S-adenosyl-L-methionine = 2'-O-methylcytidine(34) in tRNA + S-adenosyl-L-homocysteine + H(+)</text>
        <dbReference type="Rhea" id="RHEA:43084"/>
        <dbReference type="Rhea" id="RHEA-COMP:10331"/>
        <dbReference type="Rhea" id="RHEA-COMP:10332"/>
        <dbReference type="ChEBI" id="CHEBI:15378"/>
        <dbReference type="ChEBI" id="CHEBI:57856"/>
        <dbReference type="ChEBI" id="CHEBI:59789"/>
        <dbReference type="ChEBI" id="CHEBI:74495"/>
        <dbReference type="ChEBI" id="CHEBI:82748"/>
        <dbReference type="EC" id="2.1.1.207"/>
    </reaction>
</comment>
<evidence type="ECO:0000313" key="9">
    <source>
        <dbReference type="EMBL" id="SIN90553.1"/>
    </source>
</evidence>
<dbReference type="PANTHER" id="PTHR42971">
    <property type="entry name" value="TRNA (CYTIDINE(34)-2'-O)-METHYLTRANSFERASE"/>
    <property type="match status" value="1"/>
</dbReference>
<dbReference type="EC" id="2.1.1.207" evidence="6"/>
<dbReference type="Gene3D" id="3.40.1280.10">
    <property type="match status" value="1"/>
</dbReference>
<evidence type="ECO:0000256" key="5">
    <source>
        <dbReference type="ARBA" id="ARBA00022694"/>
    </source>
</evidence>
<feature type="binding site" evidence="6 7">
    <location>
        <position position="142"/>
    </location>
    <ligand>
        <name>S-adenosyl-L-methionine</name>
        <dbReference type="ChEBI" id="CHEBI:59789"/>
    </ligand>
</feature>
<dbReference type="Proteomes" id="UP000185192">
    <property type="component" value="Unassembled WGS sequence"/>
</dbReference>
<dbReference type="GO" id="GO:0002130">
    <property type="term" value="P:wobble position ribose methylation"/>
    <property type="evidence" value="ECO:0007669"/>
    <property type="project" value="TreeGrafter"/>
</dbReference>
<feature type="binding site" evidence="6 7">
    <location>
        <position position="92"/>
    </location>
    <ligand>
        <name>S-adenosyl-L-methionine</name>
        <dbReference type="ChEBI" id="CHEBI:59789"/>
    </ligand>
</feature>
<dbReference type="EMBL" id="FSQW01000002">
    <property type="protein sequence ID" value="SIN90553.1"/>
    <property type="molecule type" value="Genomic_DNA"/>
</dbReference>
<dbReference type="GO" id="GO:0141098">
    <property type="term" value="F:tRNA (cytidine(34)-2'-O)-methyltransferase activity"/>
    <property type="evidence" value="ECO:0007669"/>
    <property type="project" value="RHEA"/>
</dbReference>
<dbReference type="SUPFAM" id="SSF75217">
    <property type="entry name" value="alpha/beta knot"/>
    <property type="match status" value="1"/>
</dbReference>
<name>A0A1N6F5J8_9SPHN</name>
<comment type="subunit">
    <text evidence="6">Homodimer.</text>
</comment>
<evidence type="ECO:0000256" key="2">
    <source>
        <dbReference type="ARBA" id="ARBA00022603"/>
    </source>
</evidence>
<comment type="catalytic activity">
    <reaction evidence="6">
        <text>5-carboxymethylaminomethyluridine(34) in tRNA(Leu) + S-adenosyl-L-methionine = 5-carboxymethylaminomethyl-2'-O-methyluridine(34) in tRNA(Leu) + S-adenosyl-L-homocysteine + H(+)</text>
        <dbReference type="Rhea" id="RHEA:43088"/>
        <dbReference type="Rhea" id="RHEA-COMP:10333"/>
        <dbReference type="Rhea" id="RHEA-COMP:10334"/>
        <dbReference type="ChEBI" id="CHEBI:15378"/>
        <dbReference type="ChEBI" id="CHEBI:57856"/>
        <dbReference type="ChEBI" id="CHEBI:59789"/>
        <dbReference type="ChEBI" id="CHEBI:74508"/>
        <dbReference type="ChEBI" id="CHEBI:74511"/>
        <dbReference type="EC" id="2.1.1.207"/>
    </reaction>
</comment>
<dbReference type="GO" id="GO:0141102">
    <property type="term" value="F:tRNA (5-carboxymethylaminomethyluridine(34)-2'-O)-methyltransferase activity"/>
    <property type="evidence" value="ECO:0007669"/>
    <property type="project" value="RHEA"/>
</dbReference>
<dbReference type="PANTHER" id="PTHR42971:SF1">
    <property type="entry name" value="TRNA (CYTIDINE(34)-2'-O)-METHYLTRANSFERASE"/>
    <property type="match status" value="1"/>
</dbReference>
<feature type="binding site" evidence="6 7">
    <location>
        <position position="114"/>
    </location>
    <ligand>
        <name>S-adenosyl-L-methionine</name>
        <dbReference type="ChEBI" id="CHEBI:59789"/>
    </ligand>
</feature>
<keyword evidence="10" id="KW-1185">Reference proteome</keyword>
<reference evidence="10" key="1">
    <citation type="submission" date="2016-11" db="EMBL/GenBank/DDBJ databases">
        <authorList>
            <person name="Varghese N."/>
            <person name="Submissions S."/>
        </authorList>
    </citation>
    <scope>NUCLEOTIDE SEQUENCE [LARGE SCALE GENOMIC DNA]</scope>
    <source>
        <strain evidence="10">DSM 22363</strain>
    </source>
</reference>
<comment type="similarity">
    <text evidence="6">Belongs to the class IV-like SAM-binding methyltransferase superfamily. RNA methyltransferase TrmH family. TrmL subfamily.</text>
</comment>
<comment type="subcellular location">
    <subcellularLocation>
        <location evidence="6">Cytoplasm</location>
    </subcellularLocation>
</comment>
<dbReference type="CDD" id="cd18094">
    <property type="entry name" value="SpoU-like_TrmL"/>
    <property type="match status" value="1"/>
</dbReference>
<dbReference type="STRING" id="1123272.SAMN02745824_2245"/>
<organism evidence="9 10">
    <name type="scientific">Parasphingorhabdus marina DSM 22363</name>
    <dbReference type="NCBI Taxonomy" id="1123272"/>
    <lineage>
        <taxon>Bacteria</taxon>
        <taxon>Pseudomonadati</taxon>
        <taxon>Pseudomonadota</taxon>
        <taxon>Alphaproteobacteria</taxon>
        <taxon>Sphingomonadales</taxon>
        <taxon>Sphingomonadaceae</taxon>
        <taxon>Parasphingorhabdus</taxon>
    </lineage>
</organism>
<feature type="binding site" evidence="6 7">
    <location>
        <position position="134"/>
    </location>
    <ligand>
        <name>S-adenosyl-L-methionine</name>
        <dbReference type="ChEBI" id="CHEBI:59789"/>
    </ligand>
</feature>
<dbReference type="InterPro" id="IPR029028">
    <property type="entry name" value="Alpha/beta_knot_MTases"/>
</dbReference>
<dbReference type="PIRSF" id="PIRSF029256">
    <property type="entry name" value="SpoU_TrmH_prd"/>
    <property type="match status" value="1"/>
</dbReference>
<dbReference type="InterPro" id="IPR001537">
    <property type="entry name" value="SpoU_MeTrfase"/>
</dbReference>
<proteinExistence type="inferred from homology"/>
<comment type="function">
    <text evidence="6">Methylates the ribose at the nucleotide 34 wobble position in the two leucyl isoacceptors tRNA(Leu)(CmAA) and tRNA(Leu)(cmnm5UmAA). Catalyzes the methyl transfer from S-adenosyl-L-methionine to the 2'-OH of the wobble nucleotide.</text>
</comment>
<dbReference type="GO" id="GO:0003723">
    <property type="term" value="F:RNA binding"/>
    <property type="evidence" value="ECO:0007669"/>
    <property type="project" value="InterPro"/>
</dbReference>
<evidence type="ECO:0000313" key="10">
    <source>
        <dbReference type="Proteomes" id="UP000185192"/>
    </source>
</evidence>
<keyword evidence="4 6" id="KW-0949">S-adenosyl-L-methionine</keyword>
<feature type="domain" description="tRNA/rRNA methyltransferase SpoU type" evidence="8">
    <location>
        <begin position="14"/>
        <end position="153"/>
    </location>
</feature>
<dbReference type="InterPro" id="IPR016914">
    <property type="entry name" value="TrmL"/>
</dbReference>
<evidence type="ECO:0000259" key="8">
    <source>
        <dbReference type="Pfam" id="PF00588"/>
    </source>
</evidence>
<evidence type="ECO:0000256" key="1">
    <source>
        <dbReference type="ARBA" id="ARBA00022490"/>
    </source>
</evidence>
<evidence type="ECO:0000256" key="7">
    <source>
        <dbReference type="PIRSR" id="PIRSR029256-1"/>
    </source>
</evidence>
<dbReference type="AlphaFoldDB" id="A0A1N6F5J8"/>
<dbReference type="HAMAP" id="MF_01885">
    <property type="entry name" value="tRNA_methyltr_TrmL"/>
    <property type="match status" value="1"/>
</dbReference>
<keyword evidence="2 6" id="KW-0489">Methyltransferase</keyword>
<gene>
    <name evidence="6" type="primary">trmL</name>
    <name evidence="9" type="ORF">SAMN02745824_2245</name>
</gene>
<keyword evidence="1 6" id="KW-0963">Cytoplasm</keyword>
<dbReference type="InterPro" id="IPR029026">
    <property type="entry name" value="tRNA_m1G_MTases_N"/>
</dbReference>
<evidence type="ECO:0000256" key="4">
    <source>
        <dbReference type="ARBA" id="ARBA00022691"/>
    </source>
</evidence>
<protein>
    <recommendedName>
        <fullName evidence="6">tRNA (cytidine(34)-2'-O)-methyltransferase</fullName>
        <ecNumber evidence="6">2.1.1.207</ecNumber>
    </recommendedName>
    <alternativeName>
        <fullName evidence="6">tRNA (cytidine/uridine-2'-O-)-methyltransferase TrmL</fullName>
    </alternativeName>
</protein>
<accession>A0A1N6F5J8</accession>
<keyword evidence="3 6" id="KW-0808">Transferase</keyword>
<evidence type="ECO:0000256" key="3">
    <source>
        <dbReference type="ARBA" id="ARBA00022679"/>
    </source>
</evidence>
<keyword evidence="5 6" id="KW-0819">tRNA processing</keyword>
<sequence length="165" mass="18349">MTTVYKSPHVLLIMRVALYQPDIAGNLGTILRTCACLDVPVDIIEPCGFPFSDRSLKRSGMDYFDQADFTRHADWSTFLNQITPESARIVLLSSKASHPLHEFVFRKNDILLFGSESAGVPDDVHQRANERITIKMKSGMRSLNLAVANGMALGEALHQTGQFPE</sequence>
<evidence type="ECO:0000256" key="6">
    <source>
        <dbReference type="HAMAP-Rule" id="MF_01885"/>
    </source>
</evidence>
<dbReference type="GO" id="GO:0005737">
    <property type="term" value="C:cytoplasm"/>
    <property type="evidence" value="ECO:0007669"/>
    <property type="project" value="UniProtKB-SubCell"/>
</dbReference>